<organism evidence="3 4">
    <name type="scientific">Actinomadura barringtoniae</name>
    <dbReference type="NCBI Taxonomy" id="1427535"/>
    <lineage>
        <taxon>Bacteria</taxon>
        <taxon>Bacillati</taxon>
        <taxon>Actinomycetota</taxon>
        <taxon>Actinomycetes</taxon>
        <taxon>Streptosporangiales</taxon>
        <taxon>Thermomonosporaceae</taxon>
        <taxon>Actinomadura</taxon>
    </lineage>
</organism>
<dbReference type="GO" id="GO:0003700">
    <property type="term" value="F:DNA-binding transcription factor activity"/>
    <property type="evidence" value="ECO:0007669"/>
    <property type="project" value="InterPro"/>
</dbReference>
<keyword evidence="4" id="KW-1185">Reference proteome</keyword>
<dbReference type="Proteomes" id="UP000669179">
    <property type="component" value="Unassembled WGS sequence"/>
</dbReference>
<proteinExistence type="predicted"/>
<evidence type="ECO:0000256" key="1">
    <source>
        <dbReference type="SAM" id="MobiDB-lite"/>
    </source>
</evidence>
<gene>
    <name evidence="3" type="ORF">J4573_18780</name>
</gene>
<dbReference type="GO" id="GO:0006950">
    <property type="term" value="P:response to stress"/>
    <property type="evidence" value="ECO:0007669"/>
    <property type="project" value="TreeGrafter"/>
</dbReference>
<comment type="caution">
    <text evidence="3">The sequence shown here is derived from an EMBL/GenBank/DDBJ whole genome shotgun (WGS) entry which is preliminary data.</text>
</comment>
<reference evidence="3" key="1">
    <citation type="submission" date="2021-03" db="EMBL/GenBank/DDBJ databases">
        <authorList>
            <person name="Kanchanasin P."/>
            <person name="Saeng-In P."/>
            <person name="Phongsopitanun W."/>
            <person name="Yuki M."/>
            <person name="Kudo T."/>
            <person name="Ohkuma M."/>
            <person name="Tanasupawat S."/>
        </authorList>
    </citation>
    <scope>NUCLEOTIDE SEQUENCE</scope>
    <source>
        <strain evidence="3">GKU 128</strain>
    </source>
</reference>
<evidence type="ECO:0000313" key="4">
    <source>
        <dbReference type="Proteomes" id="UP000669179"/>
    </source>
</evidence>
<dbReference type="Gene3D" id="1.10.10.10">
    <property type="entry name" value="Winged helix-like DNA-binding domain superfamily/Winged helix DNA-binding domain"/>
    <property type="match status" value="1"/>
</dbReference>
<accession>A0A939PAP4</accession>
<dbReference type="SUPFAM" id="SSF46785">
    <property type="entry name" value="Winged helix' DNA-binding domain"/>
    <property type="match status" value="1"/>
</dbReference>
<dbReference type="InterPro" id="IPR000835">
    <property type="entry name" value="HTH_MarR-typ"/>
</dbReference>
<evidence type="ECO:0000259" key="2">
    <source>
        <dbReference type="PROSITE" id="PS50995"/>
    </source>
</evidence>
<dbReference type="InterPro" id="IPR036388">
    <property type="entry name" value="WH-like_DNA-bd_sf"/>
</dbReference>
<dbReference type="InterPro" id="IPR036390">
    <property type="entry name" value="WH_DNA-bd_sf"/>
</dbReference>
<dbReference type="EMBL" id="JAGEOJ010000007">
    <property type="protein sequence ID" value="MBO2449156.1"/>
    <property type="molecule type" value="Genomic_DNA"/>
</dbReference>
<dbReference type="InterPro" id="IPR039422">
    <property type="entry name" value="MarR/SlyA-like"/>
</dbReference>
<protein>
    <submittedName>
        <fullName evidence="3">Winged helix-turn-helix transcriptional regulator</fullName>
    </submittedName>
</protein>
<dbReference type="PANTHER" id="PTHR33164:SF99">
    <property type="entry name" value="MARR FAMILY REGULATORY PROTEIN"/>
    <property type="match status" value="1"/>
</dbReference>
<feature type="region of interest" description="Disordered" evidence="1">
    <location>
        <begin position="1"/>
        <end position="30"/>
    </location>
</feature>
<dbReference type="AlphaFoldDB" id="A0A939PAP4"/>
<dbReference type="PANTHER" id="PTHR33164">
    <property type="entry name" value="TRANSCRIPTIONAL REGULATOR, MARR FAMILY"/>
    <property type="match status" value="1"/>
</dbReference>
<evidence type="ECO:0000313" key="3">
    <source>
        <dbReference type="EMBL" id="MBO2449156.1"/>
    </source>
</evidence>
<name>A0A939PAP4_9ACTN</name>
<dbReference type="PROSITE" id="PS50995">
    <property type="entry name" value="HTH_MARR_2"/>
    <property type="match status" value="1"/>
</dbReference>
<dbReference type="Pfam" id="PF01047">
    <property type="entry name" value="MarR"/>
    <property type="match status" value="1"/>
</dbReference>
<sequence>MNAETGHPEPRQPDAGRAEAQRGRAEAERGRAVAERARLTSAQLAVWRSLVDTTDELKRLLGARLAEDTGLSPADYRVLLTLWEAPGRRLRSSALAAAMDWERSRLSHHIGRMDKRGLVGRENPPNDNRGAEVVLTSQGAAAFRTATAPHARAIRDHFAAPLSDEQLAALDDILTTLHQHLHAGEPLESSSGDAVGEA</sequence>
<dbReference type="SMART" id="SM00347">
    <property type="entry name" value="HTH_MARR"/>
    <property type="match status" value="1"/>
</dbReference>
<feature type="domain" description="HTH marR-type" evidence="2">
    <location>
        <begin position="36"/>
        <end position="179"/>
    </location>
</feature>
<dbReference type="PRINTS" id="PR00598">
    <property type="entry name" value="HTHMARR"/>
</dbReference>
<dbReference type="RefSeq" id="WP_208257006.1">
    <property type="nucleotide sequence ID" value="NZ_JAGEOJ010000007.1"/>
</dbReference>